<dbReference type="PANTHER" id="PTHR41283:SF1">
    <property type="entry name" value="AMINOGLYCOSIDE PHOSPHOTRANSFERASE DOMAIN-CONTAINING PROTEIN"/>
    <property type="match status" value="1"/>
</dbReference>
<dbReference type="GO" id="GO:0016740">
    <property type="term" value="F:transferase activity"/>
    <property type="evidence" value="ECO:0007669"/>
    <property type="project" value="UniProtKB-KW"/>
</dbReference>
<name>A0A6I2M7E6_9BACI</name>
<protein>
    <submittedName>
        <fullName evidence="2">Phosphotransferase</fullName>
    </submittedName>
</protein>
<evidence type="ECO:0000313" key="3">
    <source>
        <dbReference type="Proteomes" id="UP000441585"/>
    </source>
</evidence>
<feature type="domain" description="Aminoglycoside phosphotransferase" evidence="1">
    <location>
        <begin position="16"/>
        <end position="241"/>
    </location>
</feature>
<keyword evidence="2" id="KW-0808">Transferase</keyword>
<dbReference type="Pfam" id="PF01636">
    <property type="entry name" value="APH"/>
    <property type="match status" value="1"/>
</dbReference>
<gene>
    <name evidence="2" type="ORF">GJU41_08915</name>
</gene>
<dbReference type="RefSeq" id="WP_154318389.1">
    <property type="nucleotide sequence ID" value="NZ_CAJGAA010000002.1"/>
</dbReference>
<reference evidence="2 3" key="1">
    <citation type="submission" date="2019-11" db="EMBL/GenBank/DDBJ databases">
        <title>Bacillus idriensis genome.</title>
        <authorList>
            <person name="Konopka E.N."/>
            <person name="Newman J.D."/>
        </authorList>
    </citation>
    <scope>NUCLEOTIDE SEQUENCE [LARGE SCALE GENOMIC DNA]</scope>
    <source>
        <strain evidence="2 3">DSM 19097</strain>
    </source>
</reference>
<dbReference type="SUPFAM" id="SSF56112">
    <property type="entry name" value="Protein kinase-like (PK-like)"/>
    <property type="match status" value="1"/>
</dbReference>
<proteinExistence type="predicted"/>
<dbReference type="InterPro" id="IPR011009">
    <property type="entry name" value="Kinase-like_dom_sf"/>
</dbReference>
<organism evidence="2 3">
    <name type="scientific">Metabacillus idriensis</name>
    <dbReference type="NCBI Taxonomy" id="324768"/>
    <lineage>
        <taxon>Bacteria</taxon>
        <taxon>Bacillati</taxon>
        <taxon>Bacillota</taxon>
        <taxon>Bacilli</taxon>
        <taxon>Bacillales</taxon>
        <taxon>Bacillaceae</taxon>
        <taxon>Metabacillus</taxon>
    </lineage>
</organism>
<dbReference type="Proteomes" id="UP000441585">
    <property type="component" value="Unassembled WGS sequence"/>
</dbReference>
<comment type="caution">
    <text evidence="2">The sequence shown here is derived from an EMBL/GenBank/DDBJ whole genome shotgun (WGS) entry which is preliminary data.</text>
</comment>
<evidence type="ECO:0000313" key="2">
    <source>
        <dbReference type="EMBL" id="MRX54090.1"/>
    </source>
</evidence>
<evidence type="ECO:0000259" key="1">
    <source>
        <dbReference type="Pfam" id="PF01636"/>
    </source>
</evidence>
<dbReference type="AlphaFoldDB" id="A0A6I2M7E6"/>
<keyword evidence="3" id="KW-1185">Reference proteome</keyword>
<dbReference type="Gene3D" id="3.90.1200.10">
    <property type="match status" value="1"/>
</dbReference>
<sequence length="305" mass="35753">MRETDLIKYFDRFTHIEKIDKGFSSDLKFLAVCKSGKKYVLRTAELEKYEAKLKEFEILKEIEKRKIKSSIPVEFGKIEPLNSSYMLVEYIDGEEALEELPKLSIHDQYQIGYEAGLDLLKLHTIKAPSSPLSWYDAASAKHERYLKAYRESGIHLEYGEKTNRFIHENLVFMKDRPRVLQHDDFHPANLIVRNGEYAGCIDFNRYDYGDPYHDFYKVALFSREVSIPFSVGQINGYFKDEVPAEFWRLYALYAAMSIFSAVVWTHRETPHLMDSMLKRLRLIADDHSAFDQIEPKWFNSFGGIL</sequence>
<dbReference type="EMBL" id="WKKF01000002">
    <property type="protein sequence ID" value="MRX54090.1"/>
    <property type="molecule type" value="Genomic_DNA"/>
</dbReference>
<dbReference type="PANTHER" id="PTHR41283">
    <property type="entry name" value="AMINOGLYCOSIDE PHOSPHOTRANSFERASE"/>
    <property type="match status" value="1"/>
</dbReference>
<dbReference type="InterPro" id="IPR002575">
    <property type="entry name" value="Aminoglycoside_PTrfase"/>
</dbReference>
<accession>A0A6I2M7E6</accession>